<feature type="chain" id="PRO_5044830967" description="Glycosyltransferase family 92 protein" evidence="5">
    <location>
        <begin position="31"/>
        <end position="452"/>
    </location>
</feature>
<evidence type="ECO:0000256" key="5">
    <source>
        <dbReference type="SAM" id="SignalP"/>
    </source>
</evidence>
<keyword evidence="3" id="KW-1133">Transmembrane helix</keyword>
<evidence type="ECO:0000256" key="2">
    <source>
        <dbReference type="ARBA" id="ARBA00022692"/>
    </source>
</evidence>
<dbReference type="PANTHER" id="PTHR21461">
    <property type="entry name" value="GLYCOSYLTRANSFERASE FAMILY 92 PROTEIN"/>
    <property type="match status" value="1"/>
</dbReference>
<sequence length="452" mass="51753">MSAERCHHISTTRRKAALTLLAVLSAAVAGNNLRLATTVVDDTRGGGVDALIARHLWTVTATDDGKEEKVASLLVKDPTNYIDEGGGNRSAVPRDKEGRPREDDDDEEEEEEEEEEREKKRRREGSTRNSTRPSGVVYEYIQPPPINSTARALLRAQFRNLADLDEPSSDSAALCGIVKDAEPYLDEWVDYHLGLGFHTIYLVDNSDDHELRNWQDRRRNSGHSVRVVPKPGTHRQMYSFHICASEYKHDHAYMAFFDVDEFLVLKRHETVDEFLDEHLMRGALQISWFVFGTNSRDMYSPLPVTKRFTLRDGTSEIDRHPSEWNKVKSILKLSDYGHYPKSPHSMNTNKETAGSSKAWIDTNGKGNFDSIGAINHDRPVDVAVIHHYKYLSSKEFHWKSCIRKTVDDKYKHCRNNETEVPYVGTVYDDSAWQTLKKNVPKYAAFDEFEDFM</sequence>
<feature type="compositionally biased region" description="Basic and acidic residues" evidence="4">
    <location>
        <begin position="92"/>
        <end position="102"/>
    </location>
</feature>
<dbReference type="PANTHER" id="PTHR21461:SF69">
    <property type="entry name" value="GLYCOSYLTRANSFERASE FAMILY 92 PROTEIN"/>
    <property type="match status" value="1"/>
</dbReference>
<evidence type="ECO:0000256" key="1">
    <source>
        <dbReference type="ARBA" id="ARBA00004167"/>
    </source>
</evidence>
<dbReference type="AlphaFoldDB" id="A0ABD3NUD6"/>
<dbReference type="EMBL" id="JALLAZ020001184">
    <property type="protein sequence ID" value="KAL3779101.1"/>
    <property type="molecule type" value="Genomic_DNA"/>
</dbReference>
<dbReference type="GO" id="GO:0016020">
    <property type="term" value="C:membrane"/>
    <property type="evidence" value="ECO:0007669"/>
    <property type="project" value="UniProtKB-SubCell"/>
</dbReference>
<keyword evidence="2" id="KW-0812">Transmembrane</keyword>
<feature type="region of interest" description="Disordered" evidence="4">
    <location>
        <begin position="79"/>
        <end position="141"/>
    </location>
</feature>
<feature type="compositionally biased region" description="Acidic residues" evidence="4">
    <location>
        <begin position="103"/>
        <end position="116"/>
    </location>
</feature>
<proteinExistence type="predicted"/>
<comment type="subcellular location">
    <subcellularLocation>
        <location evidence="1">Membrane</location>
        <topology evidence="1">Single-pass membrane protein</topology>
    </subcellularLocation>
</comment>
<name>A0ABD3NUD6_9STRA</name>
<evidence type="ECO:0000313" key="7">
    <source>
        <dbReference type="Proteomes" id="UP001530315"/>
    </source>
</evidence>
<evidence type="ECO:0008006" key="8">
    <source>
        <dbReference type="Google" id="ProtNLM"/>
    </source>
</evidence>
<protein>
    <recommendedName>
        <fullName evidence="8">Glycosyltransferase family 92 protein</fullName>
    </recommendedName>
</protein>
<feature type="signal peptide" evidence="5">
    <location>
        <begin position="1"/>
        <end position="30"/>
    </location>
</feature>
<keyword evidence="3" id="KW-0472">Membrane</keyword>
<keyword evidence="5" id="KW-0732">Signal</keyword>
<reference evidence="6 7" key="1">
    <citation type="submission" date="2024-10" db="EMBL/GenBank/DDBJ databases">
        <title>Updated reference genomes for cyclostephanoid diatoms.</title>
        <authorList>
            <person name="Roberts W.R."/>
            <person name="Alverson A.J."/>
        </authorList>
    </citation>
    <scope>NUCLEOTIDE SEQUENCE [LARGE SCALE GENOMIC DNA]</scope>
    <source>
        <strain evidence="6 7">AJA276-08</strain>
    </source>
</reference>
<evidence type="ECO:0000256" key="3">
    <source>
        <dbReference type="ARBA" id="ARBA00022989"/>
    </source>
</evidence>
<dbReference type="Proteomes" id="UP001530315">
    <property type="component" value="Unassembled WGS sequence"/>
</dbReference>
<dbReference type="Pfam" id="PF13704">
    <property type="entry name" value="Glyco_tranf_2_4"/>
    <property type="match status" value="1"/>
</dbReference>
<evidence type="ECO:0000313" key="6">
    <source>
        <dbReference type="EMBL" id="KAL3779101.1"/>
    </source>
</evidence>
<comment type="caution">
    <text evidence="6">The sequence shown here is derived from an EMBL/GenBank/DDBJ whole genome shotgun (WGS) entry which is preliminary data.</text>
</comment>
<accession>A0ABD3NUD6</accession>
<organism evidence="6 7">
    <name type="scientific">Stephanodiscus triporus</name>
    <dbReference type="NCBI Taxonomy" id="2934178"/>
    <lineage>
        <taxon>Eukaryota</taxon>
        <taxon>Sar</taxon>
        <taxon>Stramenopiles</taxon>
        <taxon>Ochrophyta</taxon>
        <taxon>Bacillariophyta</taxon>
        <taxon>Coscinodiscophyceae</taxon>
        <taxon>Thalassiosirophycidae</taxon>
        <taxon>Stephanodiscales</taxon>
        <taxon>Stephanodiscaceae</taxon>
        <taxon>Stephanodiscus</taxon>
    </lineage>
</organism>
<keyword evidence="7" id="KW-1185">Reference proteome</keyword>
<evidence type="ECO:0000256" key="4">
    <source>
        <dbReference type="SAM" id="MobiDB-lite"/>
    </source>
</evidence>
<gene>
    <name evidence="6" type="ORF">ACHAW5_002347</name>
</gene>